<dbReference type="RefSeq" id="WP_200607084.1">
    <property type="nucleotide sequence ID" value="NZ_JAEHHL010000001.1"/>
</dbReference>
<accession>A0A8J7M4N7</accession>
<dbReference type="EMBL" id="JAEHHL010000001">
    <property type="protein sequence ID" value="MBK0398226.1"/>
    <property type="molecule type" value="Genomic_DNA"/>
</dbReference>
<organism evidence="2 3">
    <name type="scientific">Thermohalobaculum xanthum</name>
    <dbReference type="NCBI Taxonomy" id="2753746"/>
    <lineage>
        <taxon>Bacteria</taxon>
        <taxon>Pseudomonadati</taxon>
        <taxon>Pseudomonadota</taxon>
        <taxon>Alphaproteobacteria</taxon>
        <taxon>Rhodobacterales</taxon>
        <taxon>Paracoccaceae</taxon>
        <taxon>Thermohalobaculum</taxon>
    </lineage>
</organism>
<reference evidence="2" key="1">
    <citation type="submission" date="2020-12" db="EMBL/GenBank/DDBJ databases">
        <title>Bacterial taxonomy.</title>
        <authorList>
            <person name="Pan X."/>
        </authorList>
    </citation>
    <scope>NUCLEOTIDE SEQUENCE</scope>
    <source>
        <strain evidence="2">M0105</strain>
    </source>
</reference>
<protein>
    <submittedName>
        <fullName evidence="2">Nuclear transport factor 2 family protein</fullName>
    </submittedName>
</protein>
<keyword evidence="3" id="KW-1185">Reference proteome</keyword>
<dbReference type="InterPro" id="IPR032710">
    <property type="entry name" value="NTF2-like_dom_sf"/>
</dbReference>
<dbReference type="InterPro" id="IPR037401">
    <property type="entry name" value="SnoaL-like"/>
</dbReference>
<proteinExistence type="predicted"/>
<evidence type="ECO:0000259" key="1">
    <source>
        <dbReference type="Pfam" id="PF12680"/>
    </source>
</evidence>
<feature type="domain" description="SnoaL-like" evidence="1">
    <location>
        <begin position="8"/>
        <end position="89"/>
    </location>
</feature>
<name>A0A8J7M4N7_9RHOB</name>
<dbReference type="Gene3D" id="3.10.450.50">
    <property type="match status" value="1"/>
</dbReference>
<evidence type="ECO:0000313" key="2">
    <source>
        <dbReference type="EMBL" id="MBK0398226.1"/>
    </source>
</evidence>
<dbReference type="Proteomes" id="UP000655420">
    <property type="component" value="Unassembled WGS sequence"/>
</dbReference>
<comment type="caution">
    <text evidence="2">The sequence shown here is derived from an EMBL/GenBank/DDBJ whole genome shotgun (WGS) entry which is preliminary data.</text>
</comment>
<dbReference type="Pfam" id="PF12680">
    <property type="entry name" value="SnoaL_2"/>
    <property type="match status" value="1"/>
</dbReference>
<sequence length="107" mass="11605">MTLPEPIESYFAADARNDVDALVQAFAADAIVHDEGGTYRGAKAIRHWLQKTKAAYGAIAEPQERTATDDDQWIVSARVSGNFPGSPVILTFTFGLTGDRIASLEIH</sequence>
<gene>
    <name evidence="2" type="ORF">H0I76_03410</name>
</gene>
<evidence type="ECO:0000313" key="3">
    <source>
        <dbReference type="Proteomes" id="UP000655420"/>
    </source>
</evidence>
<dbReference type="AlphaFoldDB" id="A0A8J7M4N7"/>
<dbReference type="SUPFAM" id="SSF54427">
    <property type="entry name" value="NTF2-like"/>
    <property type="match status" value="1"/>
</dbReference>